<keyword evidence="8" id="KW-0862">Zinc</keyword>
<evidence type="ECO:0000256" key="8">
    <source>
        <dbReference type="PROSITE-ProRule" id="PRU00333"/>
    </source>
</evidence>
<organism evidence="10 11">
    <name type="scientific">Sporolactobacillus spathodeae</name>
    <dbReference type="NCBI Taxonomy" id="1465502"/>
    <lineage>
        <taxon>Bacteria</taxon>
        <taxon>Bacillati</taxon>
        <taxon>Bacillota</taxon>
        <taxon>Bacilli</taxon>
        <taxon>Bacillales</taxon>
        <taxon>Sporolactobacillaceae</taxon>
        <taxon>Sporolactobacillus</taxon>
    </lineage>
</organism>
<dbReference type="CDD" id="cd00537">
    <property type="entry name" value="MTHFR"/>
    <property type="match status" value="1"/>
</dbReference>
<evidence type="ECO:0000256" key="4">
    <source>
        <dbReference type="ARBA" id="ARBA00022630"/>
    </source>
</evidence>
<dbReference type="SUPFAM" id="SSF51730">
    <property type="entry name" value="FAD-linked oxidoreductase"/>
    <property type="match status" value="1"/>
</dbReference>
<evidence type="ECO:0000259" key="9">
    <source>
        <dbReference type="PROSITE" id="PS50970"/>
    </source>
</evidence>
<keyword evidence="8" id="KW-0479">Metal-binding</keyword>
<keyword evidence="11" id="KW-1185">Reference proteome</keyword>
<dbReference type="Gene3D" id="3.20.20.330">
    <property type="entry name" value="Homocysteine-binding-like domain"/>
    <property type="match status" value="1"/>
</dbReference>
<keyword evidence="3 8" id="KW-0489">Methyltransferase</keyword>
<dbReference type="EMBL" id="JAFBEV010000028">
    <property type="protein sequence ID" value="MBM7658957.1"/>
    <property type="molecule type" value="Genomic_DNA"/>
</dbReference>
<dbReference type="PROSITE" id="PS50970">
    <property type="entry name" value="HCY"/>
    <property type="match status" value="1"/>
</dbReference>
<evidence type="ECO:0000256" key="2">
    <source>
        <dbReference type="ARBA" id="ARBA00004777"/>
    </source>
</evidence>
<gene>
    <name evidence="10" type="ORF">JOC27_002420</name>
</gene>
<dbReference type="InterPro" id="IPR003171">
    <property type="entry name" value="Mehydrof_redctse-like"/>
</dbReference>
<dbReference type="Gene3D" id="3.20.20.220">
    <property type="match status" value="1"/>
</dbReference>
<dbReference type="PANTHER" id="PTHR11103:SF18">
    <property type="entry name" value="SLR1189 PROTEIN"/>
    <property type="match status" value="1"/>
</dbReference>
<accession>A0ABS2QAX8</accession>
<reference evidence="10 11" key="1">
    <citation type="submission" date="2021-01" db="EMBL/GenBank/DDBJ databases">
        <title>Genomic Encyclopedia of Type Strains, Phase IV (KMG-IV): sequencing the most valuable type-strain genomes for metagenomic binning, comparative biology and taxonomic classification.</title>
        <authorList>
            <person name="Goeker M."/>
        </authorList>
    </citation>
    <scope>NUCLEOTIDE SEQUENCE [LARGE SCALE GENOMIC DNA]</scope>
    <source>
        <strain evidence="10 11">DSM 100968</strain>
    </source>
</reference>
<feature type="domain" description="Hcy-binding" evidence="9">
    <location>
        <begin position="2"/>
        <end position="283"/>
    </location>
</feature>
<keyword evidence="7" id="KW-0560">Oxidoreductase</keyword>
<dbReference type="Proteomes" id="UP000823201">
    <property type="component" value="Unassembled WGS sequence"/>
</dbReference>
<evidence type="ECO:0000313" key="11">
    <source>
        <dbReference type="Proteomes" id="UP000823201"/>
    </source>
</evidence>
<feature type="binding site" evidence="8">
    <location>
        <position position="269"/>
    </location>
    <ligand>
        <name>Zn(2+)</name>
        <dbReference type="ChEBI" id="CHEBI:29105"/>
    </ligand>
</feature>
<dbReference type="SUPFAM" id="SSF82282">
    <property type="entry name" value="Homocysteine S-methyltransferase"/>
    <property type="match status" value="1"/>
</dbReference>
<dbReference type="Pfam" id="PF02574">
    <property type="entry name" value="S-methyl_trans"/>
    <property type="match status" value="1"/>
</dbReference>
<dbReference type="RefSeq" id="WP_205007500.1">
    <property type="nucleotide sequence ID" value="NZ_CBCRXA010000005.1"/>
</dbReference>
<comment type="cofactor">
    <cofactor evidence="8">
        <name>Zn(2+)</name>
        <dbReference type="ChEBI" id="CHEBI:29105"/>
    </cofactor>
</comment>
<evidence type="ECO:0000256" key="3">
    <source>
        <dbReference type="ARBA" id="ARBA00022603"/>
    </source>
</evidence>
<keyword evidence="4" id="KW-0285">Flavoprotein</keyword>
<protein>
    <submittedName>
        <fullName evidence="10">Homocysteine S-methyltransferase</fullName>
        <ecNumber evidence="10">2.1.1.10</ecNumber>
    </submittedName>
</protein>
<evidence type="ECO:0000256" key="7">
    <source>
        <dbReference type="ARBA" id="ARBA00023002"/>
    </source>
</evidence>
<comment type="caution">
    <text evidence="10">The sequence shown here is derived from an EMBL/GenBank/DDBJ whole genome shotgun (WGS) entry which is preliminary data.</text>
</comment>
<feature type="binding site" evidence="8">
    <location>
        <position position="268"/>
    </location>
    <ligand>
        <name>Zn(2+)</name>
        <dbReference type="ChEBI" id="CHEBI:29105"/>
    </ligand>
</feature>
<dbReference type="GO" id="GO:0008168">
    <property type="term" value="F:methyltransferase activity"/>
    <property type="evidence" value="ECO:0007669"/>
    <property type="project" value="UniProtKB-KW"/>
</dbReference>
<proteinExistence type="predicted"/>
<name>A0ABS2QAX8_9BACL</name>
<dbReference type="InterPro" id="IPR036589">
    <property type="entry name" value="HCY_dom_sf"/>
</dbReference>
<dbReference type="InterPro" id="IPR003726">
    <property type="entry name" value="HCY_dom"/>
</dbReference>
<keyword evidence="5 8" id="KW-0808">Transferase</keyword>
<comment type="pathway">
    <text evidence="2">One-carbon metabolism; tetrahydrofolate interconversion.</text>
</comment>
<dbReference type="EC" id="2.1.1.10" evidence="10"/>
<dbReference type="NCBIfam" id="NF006396">
    <property type="entry name" value="PRK08645.1"/>
    <property type="match status" value="1"/>
</dbReference>
<evidence type="ECO:0000256" key="6">
    <source>
        <dbReference type="ARBA" id="ARBA00022827"/>
    </source>
</evidence>
<comment type="cofactor">
    <cofactor evidence="1">
        <name>FAD</name>
        <dbReference type="ChEBI" id="CHEBI:57692"/>
    </cofactor>
</comment>
<dbReference type="InterPro" id="IPR029041">
    <property type="entry name" value="FAD-linked_oxidoreductase-like"/>
</dbReference>
<dbReference type="PANTHER" id="PTHR11103">
    <property type="entry name" value="SLR1189 PROTEIN"/>
    <property type="match status" value="1"/>
</dbReference>
<evidence type="ECO:0000256" key="5">
    <source>
        <dbReference type="ARBA" id="ARBA00022679"/>
    </source>
</evidence>
<sequence length="643" mass="71923">MRAPILEEMKKRILIGDGAMGTLLYSYGIDRCFEELNLSHAEEIVHVHEAYIHAGADLIQTNTYGANRVKLARYGLENDVERFNRAAVALAQKAAKEDIYVVGTIGGLRGFQKQAAPLKEIKEVFVEQASVLLDAGVDGLLLETYYDFDELREVLKIARQMTDRPIITHVSMQEPGVLMNGLPLARALSNLEDLGADIVGTNCRLGPFHMIQALKGIPLPKRAFLSAYPNSSLPDYREGKLFYENEPSYFKKYATEFRNEGVRLLGGCCGTTPIQIKAFKEGVSDLEPLQSKQPVKQQTIVIRPVVHPETTLFKKVKTGRSVFVEFDTPRHLNTSSFFKGVEALKRAGADAITMADNSLASPRISNTAMARLVKERYHLPPLIHLTCRDRNLIGLQSHLMGMDVLGLHDVLVVTGDPTKIGDFPGATSVYDVSSMQLIELIKKFNRGISYSGKSLKQPTHFRVAAAFNPNVRNLDRAIQRMKRKIACGADYFITQPVFDPERIREISEATRDIPVPIHIGIMPMTSSKNAEFLHNEVPGIRLPDSVLQRMAQAKNEDREREEGLAIARELITTAMDCFRGIYLITPMGRYQSSVELLRFIHSDARFENDGVEESGETPIQRTPFSKNGIVVGNIKNRRLENDD</sequence>
<evidence type="ECO:0000256" key="1">
    <source>
        <dbReference type="ARBA" id="ARBA00001974"/>
    </source>
</evidence>
<keyword evidence="6" id="KW-0274">FAD</keyword>
<evidence type="ECO:0000313" key="10">
    <source>
        <dbReference type="EMBL" id="MBM7658957.1"/>
    </source>
</evidence>
<feature type="binding site" evidence="8">
    <location>
        <position position="203"/>
    </location>
    <ligand>
        <name>Zn(2+)</name>
        <dbReference type="ChEBI" id="CHEBI:29105"/>
    </ligand>
</feature>
<dbReference type="GO" id="GO:0032259">
    <property type="term" value="P:methylation"/>
    <property type="evidence" value="ECO:0007669"/>
    <property type="project" value="UniProtKB-KW"/>
</dbReference>
<dbReference type="Pfam" id="PF02219">
    <property type="entry name" value="MTHFR"/>
    <property type="match status" value="1"/>
</dbReference>